<evidence type="ECO:0000256" key="7">
    <source>
        <dbReference type="ARBA" id="ARBA00023157"/>
    </source>
</evidence>
<dbReference type="InterPro" id="IPR006045">
    <property type="entry name" value="Cupin_1"/>
</dbReference>
<dbReference type="PRINTS" id="PR00325">
    <property type="entry name" value="GERMIN"/>
</dbReference>
<protein>
    <recommendedName>
        <fullName evidence="13">Cupin type-1 domain-containing protein</fullName>
    </recommendedName>
</protein>
<feature type="domain" description="Cupin type-1" evidence="13">
    <location>
        <begin position="66"/>
        <end position="211"/>
    </location>
</feature>
<evidence type="ECO:0000256" key="3">
    <source>
        <dbReference type="ARBA" id="ARBA00022523"/>
    </source>
</evidence>
<dbReference type="SUPFAM" id="SSF51182">
    <property type="entry name" value="RmlC-like cupins"/>
    <property type="match status" value="2"/>
</dbReference>
<sequence length="417" mass="45312">MGLIDCLLVFLIACLALKSSFVLGSDPSPLQDFCVAIDESNHEAVYVNGKFCKNPKNVTADDFYLSGFDVPSNASNPFRSNTTLGTVDQIPGLNTLGISVFRADLKPKGIIPLHGHPRGSEIVIVMEGCLYVGFVTSDPNNQLMAKHLKPGDVFVFPPGLVHFLYNDGDTDAVVYAAANSQNPDITTARVFRNVPVEVLSKSFNAERKVIEEIIKGISIPLIRDLCVAINDLKDAVLVNGKLCKDPSLVTTNDFFLPGFDKPGNTSNAFGSGMTPATIDQIPGRNGQGISLVRIDFAPKGVLPMSYRGEGSQILLVMEGTLYVGFVTSDPANRLISKVLHKGDVYALPQGFPYVIYNVNHTCNAVAIVAINNQSPYFFSIKAIFGSEPTIAVEFLAKSFKLDEKEIEVALKQWKMDE</sequence>
<dbReference type="GO" id="GO:0009506">
    <property type="term" value="C:plasmodesma"/>
    <property type="evidence" value="ECO:0007669"/>
    <property type="project" value="UniProtKB-ARBA"/>
</dbReference>
<feature type="domain" description="Cupin type-1" evidence="13">
    <location>
        <begin position="257"/>
        <end position="407"/>
    </location>
</feature>
<dbReference type="EMBL" id="JBBNAF010000053">
    <property type="protein sequence ID" value="KAK9081484.1"/>
    <property type="molecule type" value="Genomic_DNA"/>
</dbReference>
<keyword evidence="7 11" id="KW-1015">Disulfide bond</keyword>
<feature type="disulfide bond" evidence="11">
    <location>
        <begin position="34"/>
        <end position="52"/>
    </location>
</feature>
<evidence type="ECO:0000256" key="4">
    <source>
        <dbReference type="ARBA" id="ARBA00022525"/>
    </source>
</evidence>
<keyword evidence="3" id="KW-0052">Apoplast</keyword>
<feature type="binding site" evidence="10">
    <location>
        <position position="121"/>
    </location>
    <ligand>
        <name>Mn(2+)</name>
        <dbReference type="ChEBI" id="CHEBI:29035"/>
    </ligand>
</feature>
<keyword evidence="4" id="KW-0964">Secreted</keyword>
<comment type="subcellular location">
    <subcellularLocation>
        <location evidence="1">Secreted</location>
        <location evidence="1">Extracellular space</location>
        <location evidence="1">Apoplast</location>
    </subcellularLocation>
</comment>
<dbReference type="PANTHER" id="PTHR31238">
    <property type="entry name" value="GERMIN-LIKE PROTEIN SUBFAMILY 3 MEMBER 3"/>
    <property type="match status" value="1"/>
</dbReference>
<dbReference type="Proteomes" id="UP001420932">
    <property type="component" value="Unassembled WGS sequence"/>
</dbReference>
<gene>
    <name evidence="14" type="ORF">Syun_030808</name>
</gene>
<evidence type="ECO:0000256" key="6">
    <source>
        <dbReference type="ARBA" id="ARBA00022729"/>
    </source>
</evidence>
<keyword evidence="15" id="KW-1185">Reference proteome</keyword>
<evidence type="ECO:0000313" key="14">
    <source>
        <dbReference type="EMBL" id="KAK9081484.1"/>
    </source>
</evidence>
<name>A0AAP0DUW2_9MAGN</name>
<dbReference type="InterPro" id="IPR019780">
    <property type="entry name" value="Germin_Mn-BS"/>
</dbReference>
<dbReference type="AlphaFoldDB" id="A0AAP0DUW2"/>
<evidence type="ECO:0000256" key="9">
    <source>
        <dbReference type="PIRSR" id="PIRSR601929-1"/>
    </source>
</evidence>
<dbReference type="GO" id="GO:0030145">
    <property type="term" value="F:manganese ion binding"/>
    <property type="evidence" value="ECO:0007669"/>
    <property type="project" value="InterPro"/>
</dbReference>
<proteinExistence type="inferred from homology"/>
<feature type="signal peptide" evidence="12">
    <location>
        <begin position="1"/>
        <end position="24"/>
    </location>
</feature>
<dbReference type="GO" id="GO:0010497">
    <property type="term" value="P:plasmodesmata-mediated intercellular transport"/>
    <property type="evidence" value="ECO:0007669"/>
    <property type="project" value="UniProtKB-ARBA"/>
</dbReference>
<evidence type="ECO:0000256" key="2">
    <source>
        <dbReference type="ARBA" id="ARBA00007456"/>
    </source>
</evidence>
<evidence type="ECO:0000256" key="12">
    <source>
        <dbReference type="SAM" id="SignalP"/>
    </source>
</evidence>
<dbReference type="FunFam" id="2.60.120.10:FF:000025">
    <property type="entry name" value="germin-like protein subfamily 2 member 1"/>
    <property type="match status" value="1"/>
</dbReference>
<evidence type="ECO:0000256" key="10">
    <source>
        <dbReference type="PIRSR" id="PIRSR601929-2"/>
    </source>
</evidence>
<keyword evidence="6 12" id="KW-0732">Signal</keyword>
<evidence type="ECO:0000256" key="1">
    <source>
        <dbReference type="ARBA" id="ARBA00004271"/>
    </source>
</evidence>
<dbReference type="InterPro" id="IPR014710">
    <property type="entry name" value="RmlC-like_jellyroll"/>
</dbReference>
<comment type="caution">
    <text evidence="14">The sequence shown here is derived from an EMBL/GenBank/DDBJ whole genome shotgun (WGS) entry which is preliminary data.</text>
</comment>
<feature type="binding site" evidence="10">
    <location>
        <position position="162"/>
    </location>
    <ligand>
        <name>Mn(2+)</name>
        <dbReference type="ChEBI" id="CHEBI:29035"/>
    </ligand>
</feature>
<evidence type="ECO:0000256" key="11">
    <source>
        <dbReference type="PIRSR" id="PIRSR601929-3"/>
    </source>
</evidence>
<feature type="binding site" evidence="9">
    <location>
        <position position="121"/>
    </location>
    <ligand>
        <name>oxalate</name>
        <dbReference type="ChEBI" id="CHEBI:30623"/>
    </ligand>
</feature>
<feature type="binding site" evidence="10">
    <location>
        <position position="114"/>
    </location>
    <ligand>
        <name>Mn(2+)</name>
        <dbReference type="ChEBI" id="CHEBI:29035"/>
    </ligand>
</feature>
<dbReference type="SMART" id="SM00835">
    <property type="entry name" value="Cupin_1"/>
    <property type="match status" value="2"/>
</dbReference>
<feature type="binding site" evidence="9">
    <location>
        <position position="116"/>
    </location>
    <ligand>
        <name>oxalate</name>
        <dbReference type="ChEBI" id="CHEBI:30623"/>
    </ligand>
</feature>
<organism evidence="14 15">
    <name type="scientific">Stephania yunnanensis</name>
    <dbReference type="NCBI Taxonomy" id="152371"/>
    <lineage>
        <taxon>Eukaryota</taxon>
        <taxon>Viridiplantae</taxon>
        <taxon>Streptophyta</taxon>
        <taxon>Embryophyta</taxon>
        <taxon>Tracheophyta</taxon>
        <taxon>Spermatophyta</taxon>
        <taxon>Magnoliopsida</taxon>
        <taxon>Ranunculales</taxon>
        <taxon>Menispermaceae</taxon>
        <taxon>Menispermoideae</taxon>
        <taxon>Cissampelideae</taxon>
        <taxon>Stephania</taxon>
    </lineage>
</organism>
<evidence type="ECO:0000313" key="15">
    <source>
        <dbReference type="Proteomes" id="UP001420932"/>
    </source>
</evidence>
<feature type="binding site" evidence="10">
    <location>
        <position position="116"/>
    </location>
    <ligand>
        <name>Mn(2+)</name>
        <dbReference type="ChEBI" id="CHEBI:29035"/>
    </ligand>
</feature>
<comment type="similarity">
    <text evidence="2">Belongs to the germin family.</text>
</comment>
<dbReference type="CDD" id="cd02241">
    <property type="entry name" value="cupin_OxOx"/>
    <property type="match status" value="2"/>
</dbReference>
<accession>A0AAP0DUW2</accession>
<dbReference type="GO" id="GO:2000280">
    <property type="term" value="P:regulation of root development"/>
    <property type="evidence" value="ECO:0007669"/>
    <property type="project" value="UniProtKB-ARBA"/>
</dbReference>
<evidence type="ECO:0000256" key="8">
    <source>
        <dbReference type="ARBA" id="ARBA00023211"/>
    </source>
</evidence>
<feature type="chain" id="PRO_5042921324" description="Cupin type-1 domain-containing protein" evidence="12">
    <location>
        <begin position="25"/>
        <end position="417"/>
    </location>
</feature>
<evidence type="ECO:0000256" key="5">
    <source>
        <dbReference type="ARBA" id="ARBA00022723"/>
    </source>
</evidence>
<reference evidence="14 15" key="1">
    <citation type="submission" date="2024-01" db="EMBL/GenBank/DDBJ databases">
        <title>Genome assemblies of Stephania.</title>
        <authorList>
            <person name="Yang L."/>
        </authorList>
    </citation>
    <scope>NUCLEOTIDE SEQUENCE [LARGE SCALE GENOMIC DNA]</scope>
    <source>
        <strain evidence="14">YNDBR</strain>
        <tissue evidence="14">Leaf</tissue>
    </source>
</reference>
<dbReference type="GO" id="GO:0048046">
    <property type="term" value="C:apoplast"/>
    <property type="evidence" value="ECO:0007669"/>
    <property type="project" value="UniProtKB-SubCell"/>
</dbReference>
<dbReference type="Gene3D" id="2.60.120.10">
    <property type="entry name" value="Jelly Rolls"/>
    <property type="match status" value="2"/>
</dbReference>
<evidence type="ECO:0000259" key="13">
    <source>
        <dbReference type="SMART" id="SM00835"/>
    </source>
</evidence>
<dbReference type="Pfam" id="PF00190">
    <property type="entry name" value="Cupin_1"/>
    <property type="match status" value="2"/>
</dbReference>
<dbReference type="PROSITE" id="PS00725">
    <property type="entry name" value="GERMIN"/>
    <property type="match status" value="1"/>
</dbReference>
<keyword evidence="5 9" id="KW-0479">Metal-binding</keyword>
<keyword evidence="8 9" id="KW-0464">Manganese</keyword>
<dbReference type="InterPro" id="IPR001929">
    <property type="entry name" value="Germin"/>
</dbReference>
<dbReference type="InterPro" id="IPR011051">
    <property type="entry name" value="RmlC_Cupin_sf"/>
</dbReference>